<dbReference type="RefSeq" id="XP_042637213.1">
    <property type="nucleotide sequence ID" value="XM_042781279.1"/>
</dbReference>
<protein>
    <submittedName>
        <fullName evidence="2">Ciliary rootlet coiled-coil protein 2</fullName>
    </submittedName>
</protein>
<name>A0AC54ZA77_ORYAF</name>
<evidence type="ECO:0000313" key="2">
    <source>
        <dbReference type="RefSeq" id="XP_042637213.1"/>
    </source>
</evidence>
<evidence type="ECO:0000313" key="1">
    <source>
        <dbReference type="Proteomes" id="UP000694850"/>
    </source>
</evidence>
<reference evidence="2" key="1">
    <citation type="submission" date="2025-08" db="UniProtKB">
        <authorList>
            <consortium name="RefSeq"/>
        </authorList>
    </citation>
    <scope>IDENTIFICATION</scope>
</reference>
<organism evidence="1 2">
    <name type="scientific">Orycteropus afer afer</name>
    <dbReference type="NCBI Taxonomy" id="1230840"/>
    <lineage>
        <taxon>Eukaryota</taxon>
        <taxon>Metazoa</taxon>
        <taxon>Chordata</taxon>
        <taxon>Craniata</taxon>
        <taxon>Vertebrata</taxon>
        <taxon>Euteleostomi</taxon>
        <taxon>Mammalia</taxon>
        <taxon>Eutheria</taxon>
        <taxon>Afrotheria</taxon>
        <taxon>Tubulidentata</taxon>
        <taxon>Orycteropodidae</taxon>
        <taxon>Orycteropus</taxon>
    </lineage>
</organism>
<dbReference type="Proteomes" id="UP000694850">
    <property type="component" value="Unplaced"/>
</dbReference>
<keyword evidence="1" id="KW-1185">Reference proteome</keyword>
<accession>A0AC54ZA77</accession>
<proteinExistence type="predicted"/>
<sequence length="1806" mass="201202">MRAPRQLHPDTPPRGAAKEPPGSGRSDPGCDRDPPGALKELWDVWAAPLHSVPCGLRRARALSLLPLSPRRPAVQVLLAPTPVLPGAVPPHPQMGPGPPMNGALSLSQPPWQETLDGRAESRAHLGQARCRSSPAAPFDGRRNLGVRLEDTVLGPTASKEDRSLTMWGEGQRESPTPVPARIREIVASSLAEEPWKGERGVPEPPDATARVQEDNELLQGELSRLGALLAQAGAEREELTSRYHAVSQRLQARLETTEARLRRSELEHSVDLEEALGRLEAAEQRSMSLAQVNTLLREQLGHMKKANDTLAEELARTAGNVLRLRGELELQEERQQSKREGGEGESQDLLLLWKQATALRAHLAELRAATERGLADMRADAARTARHLKMACRKLNSNLRLAACSPAGALEQRLQDEVQEMRGLQGCWDAEKVALQARLSEQTQLVEQLTELNARKDSTMNTLTVEVQRLLASADMERVPGSSPEDYKALGQPRSPLHTASPRPGGLSTPRTHSPATLHATLQAVWAAIERRQQREQVGATALGPRAKLAAGLGHLSWGTGSPGQPPTLSLQELRLQLEASQVAAARLREQLSECQQELRASQGLLQEQAREQAREHEGLLDELETRSQEAQGCRLSTERLGREKAALEAVVEELRGQVDILAMERCALEGASAERQRRLLLCAEQGPELAQQERRNWRELDTSQGRLAQLEGTVSGLRKELVSAREALNATQLQRDVLENESKGLRSALARAESSNADLELLVTRLKSEGVGQRDSLAKMAALMEGLAQDKGTLNHLILQLEQERDHLQEQQQALEREQAAAREQLARAEQRLEREQVEHRGLQQAYGCLEGQQEQLEGQVAQLQHERAQLQEQVGQVTCKKQALEEQLIQSLQEREVHMDSLQQALQEKEALSEERAQLLAKQEALEQHSQLTAKEAADLRVERDSLESRLFEVQQLVAQLQAQQEQLEGAAQSARFTQQSLQVDMEQLKSAGEVRETTLQWDLERLRRQVAQLEQDSQLALESRVLAHREDLARLQREKETMSLALTEEKEVAICQLEQEKELVAKGAAEREALKEEIQNLKQERDESILQLEHEMQQALSLKEAERSLLREELSAATEELDRVRREAKAQQERAEATVTTLTEELRALQAQFADAITAHQKETTALSTSLREVAAERGSVGREAEQLRAQLAVAQEGLATLRRELQSIEESREGFRREALEARRALGDEAHEKDMLQLSNMELRDAVRTAEQEKASFKRSNGENEQKVLVLAEALTAAQKEAGQLRASLREVEKARVDARRGLQDLRRQVKVLEAEAQRKGREVGALQARAARDTQQQQRSRQQALELQSRAVGLEAACKAARKEVLGLQRKLAEVEAGREAQEKQLREQVQESRAAEQALRAEVHSVAQRLRQADSTAEGLRARLHSTGTRMHGLEQELARAEGARRDTEAQLDRLCSTLRRSLGLRGRSPTASPERPGSPTKGSDSSQTPTRWQSASPPAGSSPGPGDDGLEVLSVACVQRALRDFMQKLWHTQRERDDARCRAASLSGRLSEAESARARAQSRSAQLQKALGEAEEGQRRAEAQVSSVSRARALQEEELRRLRAEHLVSTQAAEKERCRLQARLDALRQTLDESRKHSQGLALPGRLLEGQLADLERRCREAEGALEPLQQRKRETMRQEGATARLGAKEQQLERSLSVLPQEVDGALEQNQQLQAQMAELQQGGAQRLHEHQQDTAAHTQRLRGAQLQATQALEAREQSHQQQVRELEQQVTSPKEQLAEEDQRRQQACPDQAYRARK</sequence>
<gene>
    <name evidence="2" type="primary">CROCC2</name>
</gene>